<keyword evidence="1" id="KW-0175">Coiled coil</keyword>
<dbReference type="Proteomes" id="UP001162060">
    <property type="component" value="Unassembled WGS sequence"/>
</dbReference>
<comment type="caution">
    <text evidence="3">The sequence shown here is derived from an EMBL/GenBank/DDBJ whole genome shotgun (WGS) entry which is preliminary data.</text>
</comment>
<dbReference type="EMBL" id="CAKLBY020000228">
    <property type="protein sequence ID" value="CAK7937869.1"/>
    <property type="molecule type" value="Genomic_DNA"/>
</dbReference>
<sequence length="362" mass="40469">MGEGSGWFSIAIPLSHSSSIPALDRNYVGQNVPTLDPSKPILLLRTRTEAPISVDRAALNAAIDLRYLRLNLQQTVSYWYQSMEAALEQQMIQNRQLSEDLQELRTSASPFVQFVQSKIDRLRVRYQDDIKCSEAFREALADQVDQTVLIEHLKYEILRTVLARHAAQEKGDRETAEIRQQMDKAEERLVSECAKLSHSLDKANSKKSEYKKTDLQLQEKLRRALKQVSGLSADQAKVCRALKHVSGLQAELSEAQDSLFARSAECDHLHRIVSDRDVTLDQMRVQLTDVASEHGRAKLDHTTLRDRMASLMSGDTSATPTKVGSSTHTPVPATPQPKSNISGSSSKRSRDSLPSSTLPPLK</sequence>
<feature type="compositionally biased region" description="Low complexity" evidence="2">
    <location>
        <begin position="339"/>
        <end position="356"/>
    </location>
</feature>
<protein>
    <submittedName>
        <fullName evidence="3">Uncharacterized protein</fullName>
    </submittedName>
</protein>
<feature type="region of interest" description="Disordered" evidence="2">
    <location>
        <begin position="313"/>
        <end position="362"/>
    </location>
</feature>
<proteinExistence type="predicted"/>
<feature type="coiled-coil region" evidence="1">
    <location>
        <begin position="80"/>
        <end position="107"/>
    </location>
</feature>
<reference evidence="3" key="1">
    <citation type="submission" date="2024-01" db="EMBL/GenBank/DDBJ databases">
        <authorList>
            <person name="Webb A."/>
        </authorList>
    </citation>
    <scope>NUCLEOTIDE SEQUENCE</scope>
    <source>
        <strain evidence="3">Pm1</strain>
    </source>
</reference>
<organism evidence="3 4">
    <name type="scientific">Peronospora matthiolae</name>
    <dbReference type="NCBI Taxonomy" id="2874970"/>
    <lineage>
        <taxon>Eukaryota</taxon>
        <taxon>Sar</taxon>
        <taxon>Stramenopiles</taxon>
        <taxon>Oomycota</taxon>
        <taxon>Peronosporomycetes</taxon>
        <taxon>Peronosporales</taxon>
        <taxon>Peronosporaceae</taxon>
        <taxon>Peronospora</taxon>
    </lineage>
</organism>
<evidence type="ECO:0000313" key="3">
    <source>
        <dbReference type="EMBL" id="CAK7937869.1"/>
    </source>
</evidence>
<name>A0AAV1UTC4_9STRA</name>
<accession>A0AAV1UTC4</accession>
<feature type="compositionally biased region" description="Polar residues" evidence="2">
    <location>
        <begin position="313"/>
        <end position="329"/>
    </location>
</feature>
<evidence type="ECO:0000256" key="1">
    <source>
        <dbReference type="SAM" id="Coils"/>
    </source>
</evidence>
<evidence type="ECO:0000313" key="4">
    <source>
        <dbReference type="Proteomes" id="UP001162060"/>
    </source>
</evidence>
<evidence type="ECO:0000256" key="2">
    <source>
        <dbReference type="SAM" id="MobiDB-lite"/>
    </source>
</evidence>
<dbReference type="AlphaFoldDB" id="A0AAV1UTC4"/>
<gene>
    <name evidence="3" type="ORF">PM001_LOCUS23019</name>
</gene>